<proteinExistence type="predicted"/>
<dbReference type="AlphaFoldDB" id="L1Q380"/>
<dbReference type="OrthoDB" id="9967808at2"/>
<dbReference type="EMBL" id="AMEZ01000135">
    <property type="protein sequence ID" value="EKY22165.1"/>
    <property type="molecule type" value="Genomic_DNA"/>
</dbReference>
<accession>L1Q380</accession>
<comment type="caution">
    <text evidence="1">The sequence shown here is derived from an EMBL/GenBank/DDBJ whole genome shotgun (WGS) entry which is preliminary data.</text>
</comment>
<dbReference type="Proteomes" id="UP000010420">
    <property type="component" value="Unassembled WGS sequence"/>
</dbReference>
<reference evidence="1 2" key="1">
    <citation type="submission" date="2012-05" db="EMBL/GenBank/DDBJ databases">
        <authorList>
            <person name="Weinstock G."/>
            <person name="Sodergren E."/>
            <person name="Lobos E.A."/>
            <person name="Fulton L."/>
            <person name="Fulton R."/>
            <person name="Courtney L."/>
            <person name="Fronick C."/>
            <person name="O'Laughlin M."/>
            <person name="Godfrey J."/>
            <person name="Wilson R.M."/>
            <person name="Miner T."/>
            <person name="Farmer C."/>
            <person name="Delehaunty K."/>
            <person name="Cordes M."/>
            <person name="Minx P."/>
            <person name="Tomlinson C."/>
            <person name="Chen J."/>
            <person name="Wollam A."/>
            <person name="Pepin K.H."/>
            <person name="Bhonagiri V."/>
            <person name="Zhang X."/>
            <person name="Suruliraj S."/>
            <person name="Warren W."/>
            <person name="Mitreva M."/>
            <person name="Mardis E.R."/>
            <person name="Wilson R.K."/>
        </authorList>
    </citation>
    <scope>NUCLEOTIDE SEQUENCE [LARGE SCALE GENOMIC DNA]</scope>
    <source>
        <strain evidence="1 2">DSM 1785</strain>
    </source>
</reference>
<gene>
    <name evidence="1" type="ORF">HMPREF0216_03363</name>
</gene>
<protein>
    <submittedName>
        <fullName evidence="1">Uncharacterized protein</fullName>
    </submittedName>
</protein>
<organism evidence="1 2">
    <name type="scientific">Clostridium celatum DSM 1785</name>
    <dbReference type="NCBI Taxonomy" id="545697"/>
    <lineage>
        <taxon>Bacteria</taxon>
        <taxon>Bacillati</taxon>
        <taxon>Bacillota</taxon>
        <taxon>Clostridia</taxon>
        <taxon>Eubacteriales</taxon>
        <taxon>Clostridiaceae</taxon>
        <taxon>Clostridium</taxon>
    </lineage>
</organism>
<dbReference type="PATRIC" id="fig|545697.3.peg.3286"/>
<dbReference type="RefSeq" id="WP_005216245.1">
    <property type="nucleotide sequence ID" value="NZ_KB291716.1"/>
</dbReference>
<sequence length="77" mass="9054">MGLYNRYEFRAYSCQMSRIYNYLGKYLYKILEEVDLPECHPTLNTSILLLINGRKLPKGHPSIEDILKEQLGCEDKN</sequence>
<keyword evidence="2" id="KW-1185">Reference proteome</keyword>
<dbReference type="HOGENOM" id="CLU_2631880_0_0_9"/>
<dbReference type="STRING" id="545697.HMPREF0216_03363"/>
<name>L1Q380_9CLOT</name>
<evidence type="ECO:0000313" key="2">
    <source>
        <dbReference type="Proteomes" id="UP000010420"/>
    </source>
</evidence>
<evidence type="ECO:0000313" key="1">
    <source>
        <dbReference type="EMBL" id="EKY22165.1"/>
    </source>
</evidence>